<accession>A0A2G2WTN0</accession>
<proteinExistence type="inferred from homology"/>
<protein>
    <recommendedName>
        <fullName evidence="7">Dolichol-phosphate mannosyltransferase subunit 3</fullName>
    </recommendedName>
</protein>
<gene>
    <name evidence="9" type="ORF">CQW23_12737</name>
</gene>
<dbReference type="GO" id="GO:0006506">
    <property type="term" value="P:GPI anchor biosynthetic process"/>
    <property type="evidence" value="ECO:0007669"/>
    <property type="project" value="TreeGrafter"/>
</dbReference>
<evidence type="ECO:0000256" key="6">
    <source>
        <dbReference type="ARBA" id="ARBA00023136"/>
    </source>
</evidence>
<dbReference type="UniPathway" id="UPA00378"/>
<evidence type="ECO:0000256" key="8">
    <source>
        <dbReference type="SAM" id="SignalP"/>
    </source>
</evidence>
<comment type="subunit">
    <text evidence="7">Component of the dolichol-phosphate mannose (DPM) synthase complex.</text>
</comment>
<reference evidence="9 10" key="1">
    <citation type="journal article" date="2017" name="Genome Biol.">
        <title>New reference genome sequences of hot pepper reveal the massive evolution of plant disease-resistance genes by retroduplication.</title>
        <authorList>
            <person name="Kim S."/>
            <person name="Park J."/>
            <person name="Yeom S.I."/>
            <person name="Kim Y.M."/>
            <person name="Seo E."/>
            <person name="Kim K.T."/>
            <person name="Kim M.S."/>
            <person name="Lee J.M."/>
            <person name="Cheong K."/>
            <person name="Shin H.S."/>
            <person name="Kim S.B."/>
            <person name="Han K."/>
            <person name="Lee J."/>
            <person name="Park M."/>
            <person name="Lee H.A."/>
            <person name="Lee H.Y."/>
            <person name="Lee Y."/>
            <person name="Oh S."/>
            <person name="Lee J.H."/>
            <person name="Choi E."/>
            <person name="Choi E."/>
            <person name="Lee S.E."/>
            <person name="Jeon J."/>
            <person name="Kim H."/>
            <person name="Choi G."/>
            <person name="Song H."/>
            <person name="Lee J."/>
            <person name="Lee S.C."/>
            <person name="Kwon J.K."/>
            <person name="Lee H.Y."/>
            <person name="Koo N."/>
            <person name="Hong Y."/>
            <person name="Kim R.W."/>
            <person name="Kang W.H."/>
            <person name="Huh J.H."/>
            <person name="Kang B.C."/>
            <person name="Yang T.J."/>
            <person name="Lee Y.H."/>
            <person name="Bennetzen J.L."/>
            <person name="Choi D."/>
        </authorList>
    </citation>
    <scope>NUCLEOTIDE SEQUENCE [LARGE SCALE GENOMIC DNA]</scope>
    <source>
        <strain evidence="10">cv. PBC81</strain>
    </source>
</reference>
<dbReference type="EMBL" id="MLFT02000005">
    <property type="protein sequence ID" value="PHT48529.1"/>
    <property type="molecule type" value="Genomic_DNA"/>
</dbReference>
<keyword evidence="8" id="KW-0732">Signal</keyword>
<dbReference type="STRING" id="33114.A0A2G2WTN0"/>
<dbReference type="GO" id="GO:0005789">
    <property type="term" value="C:endoplasmic reticulum membrane"/>
    <property type="evidence" value="ECO:0007669"/>
    <property type="project" value="UniProtKB-SubCell"/>
</dbReference>
<evidence type="ECO:0000256" key="5">
    <source>
        <dbReference type="ARBA" id="ARBA00022989"/>
    </source>
</evidence>
<name>A0A2G2WTN0_CAPBA</name>
<keyword evidence="6 7" id="KW-0472">Membrane</keyword>
<dbReference type="GO" id="GO:0033185">
    <property type="term" value="C:dolichol-phosphate-mannose synthase complex"/>
    <property type="evidence" value="ECO:0007669"/>
    <property type="project" value="TreeGrafter"/>
</dbReference>
<organism evidence="9 10">
    <name type="scientific">Capsicum baccatum</name>
    <name type="common">Peruvian pepper</name>
    <dbReference type="NCBI Taxonomy" id="33114"/>
    <lineage>
        <taxon>Eukaryota</taxon>
        <taxon>Viridiplantae</taxon>
        <taxon>Streptophyta</taxon>
        <taxon>Embryophyta</taxon>
        <taxon>Tracheophyta</taxon>
        <taxon>Spermatophyta</taxon>
        <taxon>Magnoliopsida</taxon>
        <taxon>eudicotyledons</taxon>
        <taxon>Gunneridae</taxon>
        <taxon>Pentapetalae</taxon>
        <taxon>asterids</taxon>
        <taxon>lamiids</taxon>
        <taxon>Solanales</taxon>
        <taxon>Solanaceae</taxon>
        <taxon>Solanoideae</taxon>
        <taxon>Capsiceae</taxon>
        <taxon>Capsicum</taxon>
    </lineage>
</organism>
<dbReference type="Pfam" id="PF08285">
    <property type="entry name" value="DPM3"/>
    <property type="match status" value="1"/>
</dbReference>
<keyword evidence="4 7" id="KW-0256">Endoplasmic reticulum</keyword>
<dbReference type="InterPro" id="IPR013174">
    <property type="entry name" value="DPM3"/>
</dbReference>
<dbReference type="PANTHER" id="PTHR16433">
    <property type="entry name" value="DOLICHOL-PHOSPHATE MANNOSYLTRANSFERASE SUBUNIT 3"/>
    <property type="match status" value="1"/>
</dbReference>
<comment type="similarity">
    <text evidence="2 7">Belongs to the DPM3 family.</text>
</comment>
<comment type="function">
    <text evidence="7">Stabilizer subunit of the dolichol-phosphate mannose (DPM) synthase complex; tethers catalytic subunit to the ER.</text>
</comment>
<evidence type="ECO:0000256" key="4">
    <source>
        <dbReference type="ARBA" id="ARBA00022824"/>
    </source>
</evidence>
<evidence type="ECO:0000256" key="2">
    <source>
        <dbReference type="ARBA" id="ARBA00010430"/>
    </source>
</evidence>
<evidence type="ECO:0000313" key="10">
    <source>
        <dbReference type="Proteomes" id="UP000224567"/>
    </source>
</evidence>
<keyword evidence="10" id="KW-1185">Reference proteome</keyword>
<comment type="caution">
    <text evidence="9">The sequence shown here is derived from an EMBL/GenBank/DDBJ whole genome shotgun (WGS) entry which is preliminary data.</text>
</comment>
<comment type="pathway">
    <text evidence="7">Protein modification; protein glycosylation.</text>
</comment>
<feature type="signal peptide" evidence="8">
    <location>
        <begin position="1"/>
        <end position="16"/>
    </location>
</feature>
<evidence type="ECO:0000256" key="3">
    <source>
        <dbReference type="ARBA" id="ARBA00022692"/>
    </source>
</evidence>
<feature type="chain" id="PRO_5013800852" description="Dolichol-phosphate mannosyltransferase subunit 3" evidence="8">
    <location>
        <begin position="17"/>
        <end position="125"/>
    </location>
</feature>
<sequence>MKQIVKILTLLLAVSAVWIGLLQTSTIPESYTWLLPLYLIVSLGCYGLLVVGIGLINFPSCPQEALFLQQVQLHFSVFIQEILPTYVARTLHKCQRVGVGSSRSGGLCCSDSSKISTGACGVLQK</sequence>
<dbReference type="AlphaFoldDB" id="A0A2G2WTN0"/>
<reference evidence="10" key="2">
    <citation type="journal article" date="2017" name="J. Anim. Genet.">
        <title>Multiple reference genome sequences of hot pepper reveal the massive evolution of plant disease resistance genes by retroduplication.</title>
        <authorList>
            <person name="Kim S."/>
            <person name="Park J."/>
            <person name="Yeom S.-I."/>
            <person name="Kim Y.-M."/>
            <person name="Seo E."/>
            <person name="Kim K.-T."/>
            <person name="Kim M.-S."/>
            <person name="Lee J.M."/>
            <person name="Cheong K."/>
            <person name="Shin H.-S."/>
            <person name="Kim S.-B."/>
            <person name="Han K."/>
            <person name="Lee J."/>
            <person name="Park M."/>
            <person name="Lee H.-A."/>
            <person name="Lee H.-Y."/>
            <person name="Lee Y."/>
            <person name="Oh S."/>
            <person name="Lee J.H."/>
            <person name="Choi E."/>
            <person name="Choi E."/>
            <person name="Lee S.E."/>
            <person name="Jeon J."/>
            <person name="Kim H."/>
            <person name="Choi G."/>
            <person name="Song H."/>
            <person name="Lee J."/>
            <person name="Lee S.-C."/>
            <person name="Kwon J.-K."/>
            <person name="Lee H.-Y."/>
            <person name="Koo N."/>
            <person name="Hong Y."/>
            <person name="Kim R.W."/>
            <person name="Kang W.-H."/>
            <person name="Huh J.H."/>
            <person name="Kang B.-C."/>
            <person name="Yang T.-J."/>
            <person name="Lee Y.-H."/>
            <person name="Bennetzen J.L."/>
            <person name="Choi D."/>
        </authorList>
    </citation>
    <scope>NUCLEOTIDE SEQUENCE [LARGE SCALE GENOMIC DNA]</scope>
    <source>
        <strain evidence="10">cv. PBC81</strain>
    </source>
</reference>
<keyword evidence="5 7" id="KW-1133">Transmembrane helix</keyword>
<dbReference type="PANTHER" id="PTHR16433:SF0">
    <property type="entry name" value="DOLICHOL-PHOSPHATE MANNOSYLTRANSFERASE SUBUNIT 3"/>
    <property type="match status" value="1"/>
</dbReference>
<dbReference type="Proteomes" id="UP000224567">
    <property type="component" value="Unassembled WGS sequence"/>
</dbReference>
<evidence type="ECO:0000256" key="7">
    <source>
        <dbReference type="RuleBase" id="RU365085"/>
    </source>
</evidence>
<keyword evidence="3 7" id="KW-0812">Transmembrane</keyword>
<comment type="subcellular location">
    <subcellularLocation>
        <location evidence="1 7">Endoplasmic reticulum membrane</location>
        <topology evidence="1 7">Multi-pass membrane protein</topology>
    </subcellularLocation>
</comment>
<dbReference type="OrthoDB" id="2014333at2759"/>
<comment type="caution">
    <text evidence="7">Lacks conserved residue(s) required for the propagation of feature annotation.</text>
</comment>
<evidence type="ECO:0000313" key="9">
    <source>
        <dbReference type="EMBL" id="PHT48529.1"/>
    </source>
</evidence>
<evidence type="ECO:0000256" key="1">
    <source>
        <dbReference type="ARBA" id="ARBA00004477"/>
    </source>
</evidence>
<feature type="transmembrane region" description="Helical" evidence="7">
    <location>
        <begin position="34"/>
        <end position="58"/>
    </location>
</feature>